<dbReference type="GO" id="GO:0006264">
    <property type="term" value="P:mitochondrial DNA replication"/>
    <property type="evidence" value="ECO:0007669"/>
    <property type="project" value="TreeGrafter"/>
</dbReference>
<evidence type="ECO:0000256" key="3">
    <source>
        <dbReference type="ARBA" id="ARBA00044768"/>
    </source>
</evidence>
<name>A0A7S7LHV9_CRYPV</name>
<dbReference type="GO" id="GO:0003682">
    <property type="term" value="F:chromatin binding"/>
    <property type="evidence" value="ECO:0007669"/>
    <property type="project" value="TreeGrafter"/>
</dbReference>
<proteinExistence type="predicted"/>
<gene>
    <name evidence="5" type="ORF">CPATCC_001282</name>
</gene>
<dbReference type="InterPro" id="IPR044917">
    <property type="entry name" value="PRIMPOL"/>
</dbReference>
<evidence type="ECO:0000256" key="4">
    <source>
        <dbReference type="ARBA" id="ARBA00047303"/>
    </source>
</evidence>
<dbReference type="AlphaFoldDB" id="A0A7S7LHV9"/>
<dbReference type="GO" id="GO:0005634">
    <property type="term" value="C:nucleus"/>
    <property type="evidence" value="ECO:0007669"/>
    <property type="project" value="TreeGrafter"/>
</dbReference>
<evidence type="ECO:0000256" key="2">
    <source>
        <dbReference type="ARBA" id="ARBA00044677"/>
    </source>
</evidence>
<comment type="catalytic activity">
    <reaction evidence="4">
        <text>DNA(n) + a 2'-deoxyribonucleoside 5'-triphosphate = DNA(n+1) + diphosphate</text>
        <dbReference type="Rhea" id="RHEA:22508"/>
        <dbReference type="Rhea" id="RHEA-COMP:17339"/>
        <dbReference type="Rhea" id="RHEA-COMP:17340"/>
        <dbReference type="ChEBI" id="CHEBI:33019"/>
        <dbReference type="ChEBI" id="CHEBI:61560"/>
        <dbReference type="ChEBI" id="CHEBI:173112"/>
        <dbReference type="EC" id="2.7.7.7"/>
    </reaction>
    <physiologicalReaction direction="left-to-right" evidence="4">
        <dbReference type="Rhea" id="RHEA:22509"/>
    </physiologicalReaction>
</comment>
<dbReference type="PANTHER" id="PTHR31399:SF0">
    <property type="entry name" value="DNA-DIRECTED PRIMASE_POLYMERASE PROTEIN"/>
    <property type="match status" value="1"/>
</dbReference>
<dbReference type="OMA" id="HYEVIQD"/>
<protein>
    <recommendedName>
        <fullName evidence="1">DNA-directed primase/polymerase protein</fullName>
        <ecNumber evidence="3">2.7.7.102</ecNumber>
    </recommendedName>
</protein>
<evidence type="ECO:0000313" key="6">
    <source>
        <dbReference type="Proteomes" id="UP000593906"/>
    </source>
</evidence>
<dbReference type="Proteomes" id="UP000593906">
    <property type="component" value="Chromosome 3"/>
</dbReference>
<dbReference type="GO" id="GO:0009411">
    <property type="term" value="P:response to UV"/>
    <property type="evidence" value="ECO:0007669"/>
    <property type="project" value="TreeGrafter"/>
</dbReference>
<dbReference type="GO" id="GO:0003887">
    <property type="term" value="F:DNA-directed DNA polymerase activity"/>
    <property type="evidence" value="ECO:0007669"/>
    <property type="project" value="UniProtKB-EC"/>
</dbReference>
<evidence type="ECO:0000313" key="5">
    <source>
        <dbReference type="EMBL" id="QOY42629.1"/>
    </source>
</evidence>
<sequence length="502" mass="60115">MDYTQRNLEKTVLDNHHICLNLKRKNKLTSENKDHIYYELLENKYINPYLDQIDYSKIFKRFFSQKDAIEYYDSINSHFGQIENSDDSRILPIGVFAEETTINGSRNYIVSSYESIWNYISSLCKYERHVYEVILANQPCWLYFDIEYNKSQYNLDDNRILIDFTSHLKLWIKLLFGYSIDKKDIIYLCSSNADKFSYHIIIKRIDMVQNFSTLFKDNISMKIFVTHFISFLNKNNVLLDEFDHFNLQNIIDTGVYTRNRCFRMLYSSKFGKKSILQIDEMNTSFVLTEILPIKLFRSMITFLNTRTFSKSNFISRINVINQLCFNLEKFCLPKICGINEISFNEYKSNENTKFIPRHLVKLTEYVILFWNKLSEELQNNPELMLSNLEESKLIDYCLKKINFDFDDKISIRIQMFISTTMYFKEKELIIISVSKLNKLCFNIEREHISNGIKLIIDFYNKRFYQKCFDPDCINFKSRSFTVPESLINYSYDILELSEMIKF</sequence>
<reference evidence="5 6" key="1">
    <citation type="submission" date="2019-09" db="EMBL/GenBank/DDBJ databases">
        <title>Consistent, comparative and evidence-based genome assembly and annotation for Cryptosporidium parvum, C. hominis and C. tyzzeri.</title>
        <authorList>
            <person name="Baptista R.P."/>
            <person name="Li Y."/>
            <person name="Sateriale A."/>
            <person name="Ansell B."/>
            <person name="Jex A."/>
            <person name="Sanders M."/>
            <person name="Brooks K."/>
            <person name="Tracey A."/>
            <person name="Berriman M."/>
            <person name="Striepen B."/>
            <person name="Cotton J.A."/>
            <person name="Kissinger J.C."/>
        </authorList>
    </citation>
    <scope>NUCLEOTIDE SEQUENCE [LARGE SCALE GENOMIC DNA]</scope>
    <source>
        <strain evidence="5 6">IOWA-ATCC</strain>
    </source>
</reference>
<evidence type="ECO:0000256" key="1">
    <source>
        <dbReference type="ARBA" id="ARBA00026139"/>
    </source>
</evidence>
<comment type="catalytic activity">
    <reaction evidence="2">
        <text>ssDNA + n NTP = ssDNA/pppN(pN)n-1 hybrid + (n-1) diphosphate.</text>
        <dbReference type="EC" id="2.7.7.102"/>
    </reaction>
</comment>
<accession>A0A7S7LHV9</accession>
<dbReference type="GO" id="GO:0031297">
    <property type="term" value="P:replication fork processing"/>
    <property type="evidence" value="ECO:0007669"/>
    <property type="project" value="TreeGrafter"/>
</dbReference>
<dbReference type="GO" id="GO:0042276">
    <property type="term" value="P:error-prone translesion synthesis"/>
    <property type="evidence" value="ECO:0007669"/>
    <property type="project" value="InterPro"/>
</dbReference>
<dbReference type="VEuPathDB" id="CryptoDB:CPATCC_0033770"/>
<dbReference type="Pfam" id="PF03121">
    <property type="entry name" value="Herpes_UL52"/>
    <property type="match status" value="1"/>
</dbReference>
<dbReference type="EMBL" id="CP044420">
    <property type="protein sequence ID" value="QOY42629.1"/>
    <property type="molecule type" value="Genomic_DNA"/>
</dbReference>
<dbReference type="GO" id="GO:0005759">
    <property type="term" value="C:mitochondrial matrix"/>
    <property type="evidence" value="ECO:0007669"/>
    <property type="project" value="TreeGrafter"/>
</dbReference>
<dbReference type="EC" id="2.7.7.102" evidence="3"/>
<organism evidence="5 6">
    <name type="scientific">Cryptosporidium parvum</name>
    <dbReference type="NCBI Taxonomy" id="5807"/>
    <lineage>
        <taxon>Eukaryota</taxon>
        <taxon>Sar</taxon>
        <taxon>Alveolata</taxon>
        <taxon>Apicomplexa</taxon>
        <taxon>Conoidasida</taxon>
        <taxon>Coccidia</taxon>
        <taxon>Eucoccidiorida</taxon>
        <taxon>Eimeriorina</taxon>
        <taxon>Cryptosporidiidae</taxon>
        <taxon>Cryptosporidium</taxon>
    </lineage>
</organism>
<dbReference type="PANTHER" id="PTHR31399">
    <property type="entry name" value="DNA-DIRECTED PRIMASE / POLYMERASE PROTEIN"/>
    <property type="match status" value="1"/>
</dbReference>